<dbReference type="AlphaFoldDB" id="A0A4Y2DYV3"/>
<evidence type="ECO:0000313" key="3">
    <source>
        <dbReference type="Proteomes" id="UP000499080"/>
    </source>
</evidence>
<gene>
    <name evidence="2" type="ORF">AVEN_265834_1</name>
</gene>
<comment type="caution">
    <text evidence="2">The sequence shown here is derived from an EMBL/GenBank/DDBJ whole genome shotgun (WGS) entry which is preliminary data.</text>
</comment>
<proteinExistence type="predicted"/>
<feature type="region of interest" description="Disordered" evidence="1">
    <location>
        <begin position="78"/>
        <end position="110"/>
    </location>
</feature>
<keyword evidence="3" id="KW-1185">Reference proteome</keyword>
<organism evidence="2 3">
    <name type="scientific">Araneus ventricosus</name>
    <name type="common">Orbweaver spider</name>
    <name type="synonym">Epeira ventricosa</name>
    <dbReference type="NCBI Taxonomy" id="182803"/>
    <lineage>
        <taxon>Eukaryota</taxon>
        <taxon>Metazoa</taxon>
        <taxon>Ecdysozoa</taxon>
        <taxon>Arthropoda</taxon>
        <taxon>Chelicerata</taxon>
        <taxon>Arachnida</taxon>
        <taxon>Araneae</taxon>
        <taxon>Araneomorphae</taxon>
        <taxon>Entelegynae</taxon>
        <taxon>Araneoidea</taxon>
        <taxon>Araneidae</taxon>
        <taxon>Araneus</taxon>
    </lineage>
</organism>
<evidence type="ECO:0000313" key="2">
    <source>
        <dbReference type="EMBL" id="GBM21239.1"/>
    </source>
</evidence>
<protein>
    <submittedName>
        <fullName evidence="2">Uncharacterized protein</fullName>
    </submittedName>
</protein>
<name>A0A4Y2DYV3_ARAVE</name>
<evidence type="ECO:0000256" key="1">
    <source>
        <dbReference type="SAM" id="MobiDB-lite"/>
    </source>
</evidence>
<dbReference type="EMBL" id="BGPR01000456">
    <property type="protein sequence ID" value="GBM21239.1"/>
    <property type="molecule type" value="Genomic_DNA"/>
</dbReference>
<sequence length="110" mass="12354">MPYFLMHCGFSVPRAQREEINPNAKREVQFDYSLTDQCSQSTMPVWFCGSFSYKFGKSVYRIGKNLCPPETQSYLPFEVSSSSSDHGTELRSMSSNSPSVTSKLDLSLGC</sequence>
<feature type="compositionally biased region" description="Polar residues" evidence="1">
    <location>
        <begin position="78"/>
        <end position="104"/>
    </location>
</feature>
<reference evidence="2 3" key="1">
    <citation type="journal article" date="2019" name="Sci. Rep.">
        <title>Orb-weaving spider Araneus ventricosus genome elucidates the spidroin gene catalogue.</title>
        <authorList>
            <person name="Kono N."/>
            <person name="Nakamura H."/>
            <person name="Ohtoshi R."/>
            <person name="Moran D.A.P."/>
            <person name="Shinohara A."/>
            <person name="Yoshida Y."/>
            <person name="Fujiwara M."/>
            <person name="Mori M."/>
            <person name="Tomita M."/>
            <person name="Arakawa K."/>
        </authorList>
    </citation>
    <scope>NUCLEOTIDE SEQUENCE [LARGE SCALE GENOMIC DNA]</scope>
</reference>
<accession>A0A4Y2DYV3</accession>
<dbReference type="Proteomes" id="UP000499080">
    <property type="component" value="Unassembled WGS sequence"/>
</dbReference>